<protein>
    <submittedName>
        <fullName evidence="2">Uncharacterized protein</fullName>
    </submittedName>
</protein>
<evidence type="ECO:0000256" key="1">
    <source>
        <dbReference type="SAM" id="MobiDB-lite"/>
    </source>
</evidence>
<dbReference type="OrthoDB" id="10418910at2759"/>
<evidence type="ECO:0000313" key="2">
    <source>
        <dbReference type="EMBL" id="KAG8626781.1"/>
    </source>
</evidence>
<name>A0A8K0L332_9PEZI</name>
<accession>A0A8K0L332</accession>
<keyword evidence="3" id="KW-1185">Reference proteome</keyword>
<organism evidence="2 3">
    <name type="scientific">Elsinoe batatas</name>
    <dbReference type="NCBI Taxonomy" id="2601811"/>
    <lineage>
        <taxon>Eukaryota</taxon>
        <taxon>Fungi</taxon>
        <taxon>Dikarya</taxon>
        <taxon>Ascomycota</taxon>
        <taxon>Pezizomycotina</taxon>
        <taxon>Dothideomycetes</taxon>
        <taxon>Dothideomycetidae</taxon>
        <taxon>Myriangiales</taxon>
        <taxon>Elsinoaceae</taxon>
        <taxon>Elsinoe</taxon>
    </lineage>
</organism>
<comment type="caution">
    <text evidence="2">The sequence shown here is derived from an EMBL/GenBank/DDBJ whole genome shotgun (WGS) entry which is preliminary data.</text>
</comment>
<feature type="compositionally biased region" description="Acidic residues" evidence="1">
    <location>
        <begin position="428"/>
        <end position="440"/>
    </location>
</feature>
<dbReference type="Proteomes" id="UP000809789">
    <property type="component" value="Unassembled WGS sequence"/>
</dbReference>
<sequence length="589" mass="66714">MPPYGDFEARMEEWHRGRLRLQWIIAWLHEVVIYLTGQYYKGAQDLDRLQHEYVHLHNTAWLEVHWAVLNEYYWFLDHSRHCLDLYHRCALALAHVLYNARMLLEAVDRDFQDVFGICINEMARGRADWVHSRAVWTNCGFESRLSILSGLRLFVVCQHAATRYVTGVHFPGILTSSTYDMISSSVIHISSTFFTSLFNIHQLCITWPSLGISNDQAQKANNMGSAQSSGPNIDNDTAVVATNDTFSPSDHDLTQDSNKEETEDAPLPTAPVEPAQHEVKGLSRAASIACIHLIGLTSVNVLLLLPLAPNVTRIATTMDNTQMLLDEALLTAETDEIERVEEVTEAFDEVHAYTQMMERVMVLSREVKDLAFAAMDALAEGDEEQGMKVYKEAVKKQKEMTREIEGMLVQQSQDERRKTELATTISEHEDDASDDEDRIDADCPDDELDEIDFDEIYRNNAAKLVKVKAGLAAPFGPEIQSLSDELDLVAQMDIDEELMWGLENTSAEALERRDRFITVNREVLEHADKLIKQCEKMVDVVEAIMAACKEKDKEGLTSLSEEFLKEADILIDLGKESLAARKELRSFLG</sequence>
<gene>
    <name evidence="2" type="ORF">KVT40_005726</name>
</gene>
<dbReference type="EMBL" id="JAESVG020000006">
    <property type="protein sequence ID" value="KAG8626781.1"/>
    <property type="molecule type" value="Genomic_DNA"/>
</dbReference>
<proteinExistence type="predicted"/>
<feature type="compositionally biased region" description="Basic and acidic residues" evidence="1">
    <location>
        <begin position="249"/>
        <end position="260"/>
    </location>
</feature>
<feature type="region of interest" description="Disordered" evidence="1">
    <location>
        <begin position="409"/>
        <end position="440"/>
    </location>
</feature>
<dbReference type="AlphaFoldDB" id="A0A8K0L332"/>
<reference evidence="2" key="1">
    <citation type="submission" date="2021-07" db="EMBL/GenBank/DDBJ databases">
        <title>Elsinoe batatas strain:CRI-CJ2 Genome sequencing and assembly.</title>
        <authorList>
            <person name="Huang L."/>
        </authorList>
    </citation>
    <scope>NUCLEOTIDE SEQUENCE</scope>
    <source>
        <strain evidence="2">CRI-CJ2</strain>
    </source>
</reference>
<feature type="region of interest" description="Disordered" evidence="1">
    <location>
        <begin position="244"/>
        <end position="271"/>
    </location>
</feature>
<evidence type="ECO:0000313" key="3">
    <source>
        <dbReference type="Proteomes" id="UP000809789"/>
    </source>
</evidence>